<evidence type="ECO:0000256" key="1">
    <source>
        <dbReference type="SAM" id="MobiDB-lite"/>
    </source>
</evidence>
<comment type="caution">
    <text evidence="2">The sequence shown here is derived from an EMBL/GenBank/DDBJ whole genome shotgun (WGS) entry which is preliminary data.</text>
</comment>
<feature type="region of interest" description="Disordered" evidence="1">
    <location>
        <begin position="1"/>
        <end position="27"/>
    </location>
</feature>
<gene>
    <name evidence="2" type="ORF">GGD89_000211</name>
</gene>
<protein>
    <submittedName>
        <fullName evidence="2">Uncharacterized protein</fullName>
    </submittedName>
</protein>
<reference evidence="2 3" key="1">
    <citation type="submission" date="2020-08" db="EMBL/GenBank/DDBJ databases">
        <title>Genome sequencing of Purple Non-Sulfur Bacteria from various extreme environments.</title>
        <authorList>
            <person name="Mayer M."/>
        </authorList>
    </citation>
    <scope>NUCLEOTIDE SEQUENCE [LARGE SCALE GENOMIC DNA]</scope>
    <source>
        <strain evidence="2 3">JA131</strain>
    </source>
</reference>
<organism evidence="2 3">
    <name type="scientific">Roseospira visakhapatnamensis</name>
    <dbReference type="NCBI Taxonomy" id="390880"/>
    <lineage>
        <taxon>Bacteria</taxon>
        <taxon>Pseudomonadati</taxon>
        <taxon>Pseudomonadota</taxon>
        <taxon>Alphaproteobacteria</taxon>
        <taxon>Rhodospirillales</taxon>
        <taxon>Rhodospirillaceae</taxon>
        <taxon>Roseospira</taxon>
    </lineage>
</organism>
<evidence type="ECO:0000313" key="3">
    <source>
        <dbReference type="Proteomes" id="UP000554286"/>
    </source>
</evidence>
<evidence type="ECO:0000313" key="2">
    <source>
        <dbReference type="EMBL" id="MBB4264605.1"/>
    </source>
</evidence>
<dbReference type="Proteomes" id="UP000554286">
    <property type="component" value="Unassembled WGS sequence"/>
</dbReference>
<dbReference type="EMBL" id="JACIGK010000001">
    <property type="protein sequence ID" value="MBB4264605.1"/>
    <property type="molecule type" value="Genomic_DNA"/>
</dbReference>
<feature type="region of interest" description="Disordered" evidence="1">
    <location>
        <begin position="46"/>
        <end position="78"/>
    </location>
</feature>
<sequence length="78" mass="7588">MGSKGKEGGNGCARPKDVGCDPAGPAACSGSWGRSVATLISVGYGDTDPVVPSVGRPNDPAGAETLGTTVAGTRTEDP</sequence>
<dbReference type="AlphaFoldDB" id="A0A7W6W843"/>
<name>A0A7W6W843_9PROT</name>
<accession>A0A7W6W843</accession>
<proteinExistence type="predicted"/>
<keyword evidence="3" id="KW-1185">Reference proteome</keyword>